<protein>
    <submittedName>
        <fullName evidence="1">Uncharacterized protein</fullName>
    </submittedName>
</protein>
<sequence length="471" mass="53847">MLNHQEFVAKDKSLLIAPAGYGKTHTIAESIRHTEGKQLILTHTHAGVASIKEKLQKSGIASSRYNIETITSFAQKYVFSFCNGEEIPSQDDRQYYPYIINNAIKLLRLKPITKVITSTYNGLFVDEYQDCTIEHHNLVSCLSDILPTRLLGDFLQGIFEFGRESLVDMNSTDMMGGFFNNRFALSEPWRWKNGNNEQLGNDLDALRRKLLQGDSIDLRNYASIETTLTRDLYKYNRTQILSLLTTEESILVIHPESARIEPRLNFIKSFNNICRLIESIDHKDFYTLSKRVDTISEDNFMAVIIEICNEVFNTTGVNLWLNAKGVKNKAKPADKERTLPLTAMIERLKEGVSFKLIAKILTEIQTLPGIKCYRKELLSTLCKALIEAEQNSSTVFESMVNKRNNIRKVGRKIYGKCIGTTLLTKGLEFDTVIILNAHEFRCHKNLYVALSRACKKLIVFSNRYVLTPYKQ</sequence>
<dbReference type="SUPFAM" id="SSF52540">
    <property type="entry name" value="P-loop containing nucleoside triphosphate hydrolases"/>
    <property type="match status" value="1"/>
</dbReference>
<dbReference type="Gene3D" id="3.40.50.300">
    <property type="entry name" value="P-loop containing nucleotide triphosphate hydrolases"/>
    <property type="match status" value="2"/>
</dbReference>
<comment type="caution">
    <text evidence="1">The sequence shown here is derived from an EMBL/GenBank/DDBJ whole genome shotgun (WGS) entry which is preliminary data.</text>
</comment>
<name>A0A501W0V0_9BACT</name>
<dbReference type="AlphaFoldDB" id="A0A501W0V0"/>
<organism evidence="1 2">
    <name type="scientific">Pontibacter mangrovi</name>
    <dbReference type="NCBI Taxonomy" id="2589816"/>
    <lineage>
        <taxon>Bacteria</taxon>
        <taxon>Pseudomonadati</taxon>
        <taxon>Bacteroidota</taxon>
        <taxon>Cytophagia</taxon>
        <taxon>Cytophagales</taxon>
        <taxon>Hymenobacteraceae</taxon>
        <taxon>Pontibacter</taxon>
    </lineage>
</organism>
<evidence type="ECO:0000313" key="1">
    <source>
        <dbReference type="EMBL" id="TPE43603.1"/>
    </source>
</evidence>
<dbReference type="GO" id="GO:0000725">
    <property type="term" value="P:recombinational repair"/>
    <property type="evidence" value="ECO:0007669"/>
    <property type="project" value="TreeGrafter"/>
</dbReference>
<dbReference type="PANTHER" id="PTHR11070:SF17">
    <property type="entry name" value="DNA HELICASE IV"/>
    <property type="match status" value="1"/>
</dbReference>
<dbReference type="PANTHER" id="PTHR11070">
    <property type="entry name" value="UVRD / RECB / PCRA DNA HELICASE FAMILY MEMBER"/>
    <property type="match status" value="1"/>
</dbReference>
<dbReference type="Proteomes" id="UP000316727">
    <property type="component" value="Unassembled WGS sequence"/>
</dbReference>
<evidence type="ECO:0000313" key="2">
    <source>
        <dbReference type="Proteomes" id="UP000316727"/>
    </source>
</evidence>
<dbReference type="InterPro" id="IPR027417">
    <property type="entry name" value="P-loop_NTPase"/>
</dbReference>
<keyword evidence="2" id="KW-1185">Reference proteome</keyword>
<dbReference type="GO" id="GO:0005524">
    <property type="term" value="F:ATP binding"/>
    <property type="evidence" value="ECO:0007669"/>
    <property type="project" value="InterPro"/>
</dbReference>
<dbReference type="Pfam" id="PF13245">
    <property type="entry name" value="AAA_19"/>
    <property type="match status" value="1"/>
</dbReference>
<reference evidence="1 2" key="1">
    <citation type="submission" date="2019-06" db="EMBL/GenBank/DDBJ databases">
        <title>A novel bacterium of genus Pontibacter, isolated from marine sediment.</title>
        <authorList>
            <person name="Huang H."/>
            <person name="Mo K."/>
            <person name="Hu Y."/>
        </authorList>
    </citation>
    <scope>NUCLEOTIDE SEQUENCE [LARGE SCALE GENOMIC DNA]</scope>
    <source>
        <strain evidence="1 2">HB172049</strain>
    </source>
</reference>
<dbReference type="GO" id="GO:0043138">
    <property type="term" value="F:3'-5' DNA helicase activity"/>
    <property type="evidence" value="ECO:0007669"/>
    <property type="project" value="TreeGrafter"/>
</dbReference>
<dbReference type="InterPro" id="IPR000212">
    <property type="entry name" value="DNA_helicase_UvrD/REP"/>
</dbReference>
<dbReference type="EMBL" id="VFRQ01000006">
    <property type="protein sequence ID" value="TPE43603.1"/>
    <property type="molecule type" value="Genomic_DNA"/>
</dbReference>
<dbReference type="RefSeq" id="WP_140621905.1">
    <property type="nucleotide sequence ID" value="NZ_VFRQ01000006.1"/>
</dbReference>
<gene>
    <name evidence="1" type="ORF">FJM65_12670</name>
</gene>
<proteinExistence type="predicted"/>
<dbReference type="OrthoDB" id="1100019at2"/>
<dbReference type="GO" id="GO:0003677">
    <property type="term" value="F:DNA binding"/>
    <property type="evidence" value="ECO:0007669"/>
    <property type="project" value="InterPro"/>
</dbReference>
<accession>A0A501W0V0</accession>
<dbReference type="GO" id="GO:0005829">
    <property type="term" value="C:cytosol"/>
    <property type="evidence" value="ECO:0007669"/>
    <property type="project" value="TreeGrafter"/>
</dbReference>